<dbReference type="OrthoDB" id="7391698at2"/>
<evidence type="ECO:0000256" key="1">
    <source>
        <dbReference type="SAM" id="MobiDB-lite"/>
    </source>
</evidence>
<proteinExistence type="predicted"/>
<dbReference type="EMBL" id="WTYQ01000002">
    <property type="protein sequence ID" value="MXP25429.1"/>
    <property type="molecule type" value="Genomic_DNA"/>
</dbReference>
<comment type="caution">
    <text evidence="2">The sequence shown here is derived from an EMBL/GenBank/DDBJ whole genome shotgun (WGS) entry which is preliminary data.</text>
</comment>
<gene>
    <name evidence="2" type="ORF">GRI39_05145</name>
</gene>
<dbReference type="AlphaFoldDB" id="A0A845A7Y2"/>
<feature type="compositionally biased region" description="Polar residues" evidence="1">
    <location>
        <begin position="1"/>
        <end position="10"/>
    </location>
</feature>
<evidence type="ECO:0000313" key="2">
    <source>
        <dbReference type="EMBL" id="MXP25429.1"/>
    </source>
</evidence>
<organism evidence="2 3">
    <name type="scientific">Altericroceibacterium indicum</name>
    <dbReference type="NCBI Taxonomy" id="374177"/>
    <lineage>
        <taxon>Bacteria</taxon>
        <taxon>Pseudomonadati</taxon>
        <taxon>Pseudomonadota</taxon>
        <taxon>Alphaproteobacteria</taxon>
        <taxon>Sphingomonadales</taxon>
        <taxon>Erythrobacteraceae</taxon>
        <taxon>Altericroceibacterium</taxon>
    </lineage>
</organism>
<feature type="region of interest" description="Disordered" evidence="1">
    <location>
        <begin position="1"/>
        <end position="21"/>
    </location>
</feature>
<keyword evidence="3" id="KW-1185">Reference proteome</keyword>
<evidence type="ECO:0000313" key="3">
    <source>
        <dbReference type="Proteomes" id="UP000460561"/>
    </source>
</evidence>
<reference evidence="2 3" key="1">
    <citation type="submission" date="2019-12" db="EMBL/GenBank/DDBJ databases">
        <title>Genomic-based taxomic classification of the family Erythrobacteraceae.</title>
        <authorList>
            <person name="Xu L."/>
        </authorList>
    </citation>
    <scope>NUCLEOTIDE SEQUENCE [LARGE SCALE GENOMIC DNA]</scope>
    <source>
        <strain evidence="2 3">DSM 18604</strain>
    </source>
</reference>
<name>A0A845A7Y2_9SPHN</name>
<dbReference type="RefSeq" id="WP_160738665.1">
    <property type="nucleotide sequence ID" value="NZ_WTYQ01000002.1"/>
</dbReference>
<dbReference type="Proteomes" id="UP000460561">
    <property type="component" value="Unassembled WGS sequence"/>
</dbReference>
<accession>A0A845A7Y2</accession>
<sequence>MTDHPSTFNAGPSEGSDIDWDDRASIHKVDDGRGLLDGMKALYRGTLAEMVKRITQMPEEHRADFVIQKAGDHRLELSEIMALAARSDFPG</sequence>
<protein>
    <submittedName>
        <fullName evidence="2">Uncharacterized protein</fullName>
    </submittedName>
</protein>